<keyword evidence="4" id="KW-0186">Copper</keyword>
<dbReference type="InterPro" id="IPR007274">
    <property type="entry name" value="Cop_transporter"/>
</dbReference>
<evidence type="ECO:0000313" key="11">
    <source>
        <dbReference type="RefSeq" id="XP_018323295.1"/>
    </source>
</evidence>
<keyword evidence="4" id="KW-0406">Ion transport</keyword>
<dbReference type="PANTHER" id="PTHR12483">
    <property type="entry name" value="SOLUTE CARRIER FAMILY 31 COPPER TRANSPORTERS"/>
    <property type="match status" value="1"/>
</dbReference>
<dbReference type="STRING" id="224129.A0A1W4WS24"/>
<evidence type="ECO:0000313" key="13">
    <source>
        <dbReference type="RefSeq" id="XP_025830419.1"/>
    </source>
</evidence>
<evidence type="ECO:0000313" key="5">
    <source>
        <dbReference type="Proteomes" id="UP000192223"/>
    </source>
</evidence>
<evidence type="ECO:0000256" key="2">
    <source>
        <dbReference type="ARBA" id="ARBA00022989"/>
    </source>
</evidence>
<keyword evidence="4" id="KW-0813">Transport</keyword>
<evidence type="ECO:0000256" key="1">
    <source>
        <dbReference type="ARBA" id="ARBA00022692"/>
    </source>
</evidence>
<comment type="similarity">
    <text evidence="4">Belongs to the copper transporter (Ctr) (TC 1.A.56) family. SLC31A subfamily.</text>
</comment>
<evidence type="ECO:0000313" key="7">
    <source>
        <dbReference type="RefSeq" id="XP_018323289.1"/>
    </source>
</evidence>
<dbReference type="OrthoDB" id="161814at2759"/>
<keyword evidence="4" id="KW-0187">Copper transport</keyword>
<proteinExistence type="inferred from homology"/>
<dbReference type="GO" id="GO:0016020">
    <property type="term" value="C:membrane"/>
    <property type="evidence" value="ECO:0007669"/>
    <property type="project" value="UniProtKB-SubCell"/>
</dbReference>
<keyword evidence="1 4" id="KW-0812">Transmembrane</keyword>
<dbReference type="RefSeq" id="XP_025830414.1">
    <property type="nucleotide sequence ID" value="XM_025974629.1"/>
</dbReference>
<accession>A0A1W4WS24</accession>
<dbReference type="AlphaFoldDB" id="A0A1W4WS24"/>
<gene>
    <name evidence="6 7 8 9 10 11 12 13" type="primary">LOC108735702</name>
</gene>
<organism evidence="5 6">
    <name type="scientific">Agrilus planipennis</name>
    <name type="common">Emerald ash borer</name>
    <name type="synonym">Agrilus marcopoli</name>
    <dbReference type="NCBI Taxonomy" id="224129"/>
    <lineage>
        <taxon>Eukaryota</taxon>
        <taxon>Metazoa</taxon>
        <taxon>Ecdysozoa</taxon>
        <taxon>Arthropoda</taxon>
        <taxon>Hexapoda</taxon>
        <taxon>Insecta</taxon>
        <taxon>Pterygota</taxon>
        <taxon>Neoptera</taxon>
        <taxon>Endopterygota</taxon>
        <taxon>Coleoptera</taxon>
        <taxon>Polyphaga</taxon>
        <taxon>Elateriformia</taxon>
        <taxon>Buprestoidea</taxon>
        <taxon>Buprestidae</taxon>
        <taxon>Agrilinae</taxon>
        <taxon>Agrilus</taxon>
    </lineage>
</organism>
<feature type="transmembrane region" description="Helical" evidence="4">
    <location>
        <begin position="56"/>
        <end position="78"/>
    </location>
</feature>
<evidence type="ECO:0000313" key="6">
    <source>
        <dbReference type="RefSeq" id="XP_018323287.1"/>
    </source>
</evidence>
<evidence type="ECO:0000313" key="9">
    <source>
        <dbReference type="RefSeq" id="XP_018323293.1"/>
    </source>
</evidence>
<dbReference type="KEGG" id="apln:108735702"/>
<reference evidence="6 7" key="1">
    <citation type="submission" date="2025-04" db="UniProtKB">
        <authorList>
            <consortium name="RefSeq"/>
        </authorList>
    </citation>
    <scope>IDENTIFICATION</scope>
    <source>
        <tissue evidence="6 7">Entire body</tissue>
    </source>
</reference>
<dbReference type="GeneID" id="108735702"/>
<name>A0A1W4WS24_AGRPL</name>
<dbReference type="RefSeq" id="XP_018323294.1">
    <property type="nucleotide sequence ID" value="XM_018467792.2"/>
</dbReference>
<dbReference type="RefSeq" id="XP_025830419.1">
    <property type="nucleotide sequence ID" value="XM_025974634.1"/>
</dbReference>
<sequence length="194" mass="22484">MDHSHHHMDDGMVDTRLDHDHNHNDNGSSDSSHVHSMQMQMWFYFGNSATVLFESWTFSSIGGLVGSMIGIFFLAALYEGLKYYREYLFWKTYNALQYRAVTLPSEKGVVNDENQVVHMVGEVIHKQPPTILSKMHFFQTFLHVIQITLSYFLMLIFMTYNAWLCIALVLGAAFGYFLFGWKKSVIIDVTEHCH</sequence>
<feature type="transmembrane region" description="Helical" evidence="4">
    <location>
        <begin position="160"/>
        <end position="179"/>
    </location>
</feature>
<evidence type="ECO:0000313" key="8">
    <source>
        <dbReference type="RefSeq" id="XP_018323291.1"/>
    </source>
</evidence>
<comment type="subcellular location">
    <subcellularLocation>
        <location evidence="4">Membrane</location>
        <topology evidence="4">Multi-pass membrane protein</topology>
    </subcellularLocation>
</comment>
<keyword evidence="2 4" id="KW-1133">Transmembrane helix</keyword>
<keyword evidence="5" id="KW-1185">Reference proteome</keyword>
<keyword evidence="3 4" id="KW-0472">Membrane</keyword>
<dbReference type="GO" id="GO:0005375">
    <property type="term" value="F:copper ion transmembrane transporter activity"/>
    <property type="evidence" value="ECO:0007669"/>
    <property type="project" value="UniProtKB-UniRule"/>
</dbReference>
<dbReference type="RefSeq" id="XP_018323289.1">
    <property type="nucleotide sequence ID" value="XM_018467787.2"/>
</dbReference>
<dbReference type="RefSeq" id="XP_018323287.1">
    <property type="nucleotide sequence ID" value="XM_018467785.2"/>
</dbReference>
<evidence type="ECO:0000313" key="10">
    <source>
        <dbReference type="RefSeq" id="XP_018323294.1"/>
    </source>
</evidence>
<feature type="transmembrane region" description="Helical" evidence="4">
    <location>
        <begin position="136"/>
        <end position="154"/>
    </location>
</feature>
<dbReference type="PANTHER" id="PTHR12483:SF115">
    <property type="entry name" value="COPPER TRANSPORT PROTEIN"/>
    <property type="match status" value="1"/>
</dbReference>
<evidence type="ECO:0000256" key="4">
    <source>
        <dbReference type="RuleBase" id="RU367022"/>
    </source>
</evidence>
<evidence type="ECO:0000256" key="3">
    <source>
        <dbReference type="ARBA" id="ARBA00023136"/>
    </source>
</evidence>
<protein>
    <recommendedName>
        <fullName evidence="4">Copper transport protein</fullName>
    </recommendedName>
</protein>
<dbReference type="Pfam" id="PF04145">
    <property type="entry name" value="Ctr"/>
    <property type="match status" value="1"/>
</dbReference>
<dbReference type="RefSeq" id="XP_018323291.1">
    <property type="nucleotide sequence ID" value="XM_018467789.2"/>
</dbReference>
<dbReference type="RefSeq" id="XP_018323293.1">
    <property type="nucleotide sequence ID" value="XM_018467791.2"/>
</dbReference>
<dbReference type="Proteomes" id="UP000192223">
    <property type="component" value="Unplaced"/>
</dbReference>
<evidence type="ECO:0000313" key="12">
    <source>
        <dbReference type="RefSeq" id="XP_025830414.1"/>
    </source>
</evidence>
<dbReference type="RefSeq" id="XP_018323295.1">
    <property type="nucleotide sequence ID" value="XM_018467793.2"/>
</dbReference>